<keyword evidence="2" id="KW-1185">Reference proteome</keyword>
<dbReference type="HOGENOM" id="CLU_2373566_0_0_1"/>
<reference evidence="1 2" key="1">
    <citation type="journal article" date="2011" name="PLoS Pathog.">
        <title>Endophytic Life Strategies Decoded by Genome and Transcriptome Analyses of the Mutualistic Root Symbiont Piriformospora indica.</title>
        <authorList>
            <person name="Zuccaro A."/>
            <person name="Lahrmann U."/>
            <person name="Guldener U."/>
            <person name="Langen G."/>
            <person name="Pfiffi S."/>
            <person name="Biedenkopf D."/>
            <person name="Wong P."/>
            <person name="Samans B."/>
            <person name="Grimm C."/>
            <person name="Basiewicz M."/>
            <person name="Murat C."/>
            <person name="Martin F."/>
            <person name="Kogel K.H."/>
        </authorList>
    </citation>
    <scope>NUCLEOTIDE SEQUENCE [LARGE SCALE GENOMIC DNA]</scope>
    <source>
        <strain evidence="1 2">DSM 11827</strain>
    </source>
</reference>
<dbReference type="EMBL" id="CAFZ01000570">
    <property type="protein sequence ID" value="CCA75979.1"/>
    <property type="molecule type" value="Genomic_DNA"/>
</dbReference>
<dbReference type="AlphaFoldDB" id="G4TXD6"/>
<sequence>MQGNLDIFLDTNIPGCIECHLYLYPCDLAVPRTYPICPEPLTEYPESVDEILRTQAMRYGQMRSIHHPLFPMDLPREAQCKRFRGSVEVSRYSIV</sequence>
<dbReference type="InParanoid" id="G4TXD6"/>
<proteinExistence type="predicted"/>
<protein>
    <submittedName>
        <fullName evidence="1">Uncharacterized protein</fullName>
    </submittedName>
</protein>
<accession>G4TXD6</accession>
<evidence type="ECO:0000313" key="1">
    <source>
        <dbReference type="EMBL" id="CCA75979.1"/>
    </source>
</evidence>
<comment type="caution">
    <text evidence="1">The sequence shown here is derived from an EMBL/GenBank/DDBJ whole genome shotgun (WGS) entry which is preliminary data.</text>
</comment>
<dbReference type="Proteomes" id="UP000007148">
    <property type="component" value="Unassembled WGS sequence"/>
</dbReference>
<gene>
    <name evidence="1" type="ORF">PIIN_09979</name>
</gene>
<name>G4TXD6_SERID</name>
<organism evidence="1 2">
    <name type="scientific">Serendipita indica (strain DSM 11827)</name>
    <name type="common">Root endophyte fungus</name>
    <name type="synonym">Piriformospora indica</name>
    <dbReference type="NCBI Taxonomy" id="1109443"/>
    <lineage>
        <taxon>Eukaryota</taxon>
        <taxon>Fungi</taxon>
        <taxon>Dikarya</taxon>
        <taxon>Basidiomycota</taxon>
        <taxon>Agaricomycotina</taxon>
        <taxon>Agaricomycetes</taxon>
        <taxon>Sebacinales</taxon>
        <taxon>Serendipitaceae</taxon>
        <taxon>Serendipita</taxon>
    </lineage>
</organism>
<evidence type="ECO:0000313" key="2">
    <source>
        <dbReference type="Proteomes" id="UP000007148"/>
    </source>
</evidence>